<name>A0AA97LZ42_9ACTN</name>
<evidence type="ECO:0000259" key="2">
    <source>
        <dbReference type="Pfam" id="PF00881"/>
    </source>
</evidence>
<evidence type="ECO:0000313" key="3">
    <source>
        <dbReference type="EMBL" id="UOE20619.1"/>
    </source>
</evidence>
<keyword evidence="4" id="KW-1185">Reference proteome</keyword>
<evidence type="ECO:0000256" key="1">
    <source>
        <dbReference type="SAM" id="MobiDB-lite"/>
    </source>
</evidence>
<reference evidence="3" key="1">
    <citation type="submission" date="2020-10" db="EMBL/GenBank/DDBJ databases">
        <title>De novo genome project of the cellulose decomposer Thermobifida halotolerans type strain.</title>
        <authorList>
            <person name="Nagy I."/>
            <person name="Horvath B."/>
            <person name="Kukolya J."/>
            <person name="Nagy I."/>
            <person name="Orsini M."/>
        </authorList>
    </citation>
    <scope>NUCLEOTIDE SEQUENCE</scope>
    <source>
        <strain evidence="3">DSM 44931</strain>
    </source>
</reference>
<dbReference type="RefSeq" id="WP_068691986.1">
    <property type="nucleotide sequence ID" value="NZ_CP063196.1"/>
</dbReference>
<protein>
    <submittedName>
        <fullName evidence="3">Nitroreductase family protein</fullName>
    </submittedName>
</protein>
<accession>A0AA97LZ42</accession>
<dbReference type="InterPro" id="IPR052544">
    <property type="entry name" value="Bacteriocin_Proc_Enz"/>
</dbReference>
<dbReference type="PANTHER" id="PTHR43745:SF2">
    <property type="entry name" value="NITROREDUCTASE MJ1384-RELATED"/>
    <property type="match status" value="1"/>
</dbReference>
<organism evidence="3 4">
    <name type="scientific">Thermobifida halotolerans</name>
    <dbReference type="NCBI Taxonomy" id="483545"/>
    <lineage>
        <taxon>Bacteria</taxon>
        <taxon>Bacillati</taxon>
        <taxon>Actinomycetota</taxon>
        <taxon>Actinomycetes</taxon>
        <taxon>Streptosporangiales</taxon>
        <taxon>Nocardiopsidaceae</taxon>
        <taxon>Thermobifida</taxon>
    </lineage>
</organism>
<dbReference type="Proteomes" id="UP000265719">
    <property type="component" value="Chromosome"/>
</dbReference>
<dbReference type="GO" id="GO:0016491">
    <property type="term" value="F:oxidoreductase activity"/>
    <property type="evidence" value="ECO:0007669"/>
    <property type="project" value="InterPro"/>
</dbReference>
<dbReference type="KEGG" id="thao:NI17_005225"/>
<sequence>MSTPASTHDGPGRIPDDGAVALDYARRAFERQRVPLPPPGFRVDWDDQPFRHTFYRDAPKLPLPAPFSAPVPGGVLASVERARAARNPAATPTPEELAAALACYAVTGRRASPDWNDDSTRRLHVGQAVWSRPTASGGGMYPVESYLVAGPDTVLPCGVYHHDTAHHALDRLSVQDRTAALEEASGVRAPLYLVATLRFWKNSFKYHSFAYHVVTQDTGALLGSWRTVLAAFGHTPRPVLWFDEAPVSAAVGVDGRTEAPFLVLPLGERTGGPSPRLLPGPAAPLPRVWERSRRVRSFELVEQVHLAALVGDAPRPAPEAGADCVAGPPTGDGPSVPLPPAEDAADGGGLERALRTRRSGFGVLSARPALHPAELGRILRAAERIGRCPTDVAPGPDRRPWVRLRLLANAVDGLERRAYCYDGDSHRLLPGPAVDFSDLQRHYALTNYDLRQCAAVVAVCGRLEPLVGAYGARGYRMLGIEVGQAAQSAYLAAAEADLGIGAVLGLDNPALDAMLGISGTDERSMLFLLLGRRRAPRTGYDHDLYRPRPTSEGAQR</sequence>
<dbReference type="Gene3D" id="3.40.109.10">
    <property type="entry name" value="NADH Oxidase"/>
    <property type="match status" value="2"/>
</dbReference>
<evidence type="ECO:0000313" key="4">
    <source>
        <dbReference type="Proteomes" id="UP000265719"/>
    </source>
</evidence>
<dbReference type="AlphaFoldDB" id="A0AA97LZ42"/>
<gene>
    <name evidence="3" type="ORF">NI17_005225</name>
</gene>
<dbReference type="Pfam" id="PF00881">
    <property type="entry name" value="Nitroreductase"/>
    <property type="match status" value="1"/>
</dbReference>
<proteinExistence type="predicted"/>
<dbReference type="InterPro" id="IPR000415">
    <property type="entry name" value="Nitroreductase-like"/>
</dbReference>
<dbReference type="SUPFAM" id="SSF55469">
    <property type="entry name" value="FMN-dependent nitroreductase-like"/>
    <property type="match status" value="2"/>
</dbReference>
<dbReference type="EMBL" id="CP063196">
    <property type="protein sequence ID" value="UOE20619.1"/>
    <property type="molecule type" value="Genomic_DNA"/>
</dbReference>
<feature type="domain" description="Nitroreductase" evidence="2">
    <location>
        <begin position="368"/>
        <end position="531"/>
    </location>
</feature>
<dbReference type="CDD" id="cd02142">
    <property type="entry name" value="McbC_SagB-like_oxidoreductase"/>
    <property type="match status" value="1"/>
</dbReference>
<feature type="region of interest" description="Disordered" evidence="1">
    <location>
        <begin position="316"/>
        <end position="349"/>
    </location>
</feature>
<dbReference type="InterPro" id="IPR029479">
    <property type="entry name" value="Nitroreductase"/>
</dbReference>
<dbReference type="PANTHER" id="PTHR43745">
    <property type="entry name" value="NITROREDUCTASE MJ1384-RELATED"/>
    <property type="match status" value="1"/>
</dbReference>